<evidence type="ECO:0000256" key="13">
    <source>
        <dbReference type="ARBA" id="ARBA00023284"/>
    </source>
</evidence>
<comment type="function">
    <text evidence="14">Required for disulfide bond formation in some periplasmic proteins. Acts by oxidizing the DsbA protein.</text>
</comment>
<evidence type="ECO:0000256" key="3">
    <source>
        <dbReference type="ARBA" id="ARBA00022448"/>
    </source>
</evidence>
<keyword evidence="4 14" id="KW-1003">Cell membrane</keyword>
<feature type="disulfide bond" description="Redox-active" evidence="14">
    <location>
        <begin position="105"/>
        <end position="131"/>
    </location>
</feature>
<dbReference type="InterPro" id="IPR023380">
    <property type="entry name" value="DsbB-like_sf"/>
</dbReference>
<feature type="disulfide bond" description="Redox-active" evidence="14">
    <location>
        <begin position="41"/>
        <end position="44"/>
    </location>
</feature>
<dbReference type="NCBIfam" id="NF002485">
    <property type="entry name" value="PRK01749.1"/>
    <property type="match status" value="1"/>
</dbReference>
<name>A0ABW3I6H6_9PAST</name>
<feature type="topological domain" description="Cytoplasmic" evidence="14">
    <location>
        <begin position="1"/>
        <end position="14"/>
    </location>
</feature>
<keyword evidence="5" id="KW-0997">Cell inner membrane</keyword>
<dbReference type="InterPro" id="IPR022920">
    <property type="entry name" value="Disulphide_bond_form_DsbB"/>
</dbReference>
<comment type="subcellular location">
    <subcellularLocation>
        <location evidence="1">Cell inner membrane</location>
        <topology evidence="1">Multi-pass membrane protein</topology>
    </subcellularLocation>
    <subcellularLocation>
        <location evidence="14">Cell membrane</location>
        <topology evidence="14">Multi-pass membrane protein</topology>
    </subcellularLocation>
</comment>
<keyword evidence="8 14" id="KW-1133">Transmembrane helix</keyword>
<evidence type="ECO:0000256" key="5">
    <source>
        <dbReference type="ARBA" id="ARBA00022519"/>
    </source>
</evidence>
<evidence type="ECO:0000256" key="14">
    <source>
        <dbReference type="HAMAP-Rule" id="MF_00286"/>
    </source>
</evidence>
<dbReference type="EMBL" id="JBHTJN010000004">
    <property type="protein sequence ID" value="MFD0965526.1"/>
    <property type="molecule type" value="Genomic_DNA"/>
</dbReference>
<feature type="transmembrane region" description="Helical" evidence="15">
    <location>
        <begin position="145"/>
        <end position="163"/>
    </location>
</feature>
<evidence type="ECO:0000256" key="12">
    <source>
        <dbReference type="ARBA" id="ARBA00023186"/>
    </source>
</evidence>
<feature type="transmembrane region" description="Helical" evidence="15">
    <location>
        <begin position="12"/>
        <end position="33"/>
    </location>
</feature>
<accession>A0ABW3I6H6</accession>
<keyword evidence="7 14" id="KW-0249">Electron transport</keyword>
<evidence type="ECO:0000313" key="17">
    <source>
        <dbReference type="Proteomes" id="UP001596996"/>
    </source>
</evidence>
<sequence length="180" mass="20415">MLNYFKGLSTHRGGWILLLISGLVLESVALFFQYGMNLSPCVMCVYERVALFGIILSAIVGLIEPKCFITRTLALIIGIISAVKGVLLSVKHVDYQLNPAPWNQCSYMAEFPQVLPLDKWFPLIFKPYGICSEISWTFLGFSMPQWLIIVFTSYCLVFILLIISQFKHKKIDRLILTTGL</sequence>
<gene>
    <name evidence="14 16" type="primary">dsbB</name>
    <name evidence="16" type="ORF">ACFQ02_01415</name>
</gene>
<dbReference type="InterPro" id="IPR050183">
    <property type="entry name" value="DsbB"/>
</dbReference>
<keyword evidence="10 14" id="KW-0472">Membrane</keyword>
<evidence type="ECO:0000256" key="4">
    <source>
        <dbReference type="ARBA" id="ARBA00022475"/>
    </source>
</evidence>
<dbReference type="GO" id="GO:0016491">
    <property type="term" value="F:oxidoreductase activity"/>
    <property type="evidence" value="ECO:0007669"/>
    <property type="project" value="UniProtKB-KW"/>
</dbReference>
<comment type="similarity">
    <text evidence="2 14">Belongs to the DsbB family.</text>
</comment>
<protein>
    <recommendedName>
        <fullName evidence="14">Disulfide bond formation protein B</fullName>
    </recommendedName>
    <alternativeName>
        <fullName evidence="14">Disulfide oxidoreductase</fullName>
    </alternativeName>
</protein>
<dbReference type="Gene3D" id="1.20.1550.10">
    <property type="entry name" value="DsbB-like"/>
    <property type="match status" value="1"/>
</dbReference>
<evidence type="ECO:0000256" key="10">
    <source>
        <dbReference type="ARBA" id="ARBA00023136"/>
    </source>
</evidence>
<dbReference type="PANTHER" id="PTHR36570:SF2">
    <property type="entry name" value="DISULFIDE BOND FORMATION PROTEIN B"/>
    <property type="match status" value="1"/>
</dbReference>
<keyword evidence="9 14" id="KW-0560">Oxidoreductase</keyword>
<evidence type="ECO:0000256" key="6">
    <source>
        <dbReference type="ARBA" id="ARBA00022692"/>
    </source>
</evidence>
<keyword evidence="17" id="KW-1185">Reference proteome</keyword>
<dbReference type="Pfam" id="PF02600">
    <property type="entry name" value="DsbB"/>
    <property type="match status" value="1"/>
</dbReference>
<dbReference type="HAMAP" id="MF_00286">
    <property type="entry name" value="DsbB"/>
    <property type="match status" value="1"/>
</dbReference>
<evidence type="ECO:0000256" key="1">
    <source>
        <dbReference type="ARBA" id="ARBA00004429"/>
    </source>
</evidence>
<evidence type="ECO:0000313" key="16">
    <source>
        <dbReference type="EMBL" id="MFD0965526.1"/>
    </source>
</evidence>
<dbReference type="InterPro" id="IPR003752">
    <property type="entry name" value="DiS_bond_form_DsbB/BdbC"/>
</dbReference>
<organism evidence="16 17">
    <name type="scientific">Seminibacterium arietis</name>
    <dbReference type="NCBI Taxonomy" id="1173502"/>
    <lineage>
        <taxon>Bacteria</taxon>
        <taxon>Pseudomonadati</taxon>
        <taxon>Pseudomonadota</taxon>
        <taxon>Gammaproteobacteria</taxon>
        <taxon>Pasteurellales</taxon>
        <taxon>Pasteurellaceae</taxon>
        <taxon>Seminibacterium</taxon>
    </lineage>
</organism>
<feature type="transmembrane region" description="Helical" evidence="15">
    <location>
        <begin position="45"/>
        <end position="63"/>
    </location>
</feature>
<evidence type="ECO:0000256" key="9">
    <source>
        <dbReference type="ARBA" id="ARBA00023002"/>
    </source>
</evidence>
<keyword evidence="6 14" id="KW-0812">Transmembrane</keyword>
<keyword evidence="11 14" id="KW-1015">Disulfide bond</keyword>
<evidence type="ECO:0000256" key="11">
    <source>
        <dbReference type="ARBA" id="ARBA00023157"/>
    </source>
</evidence>
<dbReference type="RefSeq" id="WP_380818361.1">
    <property type="nucleotide sequence ID" value="NZ_JBHTJN010000004.1"/>
</dbReference>
<feature type="topological domain" description="Periplasmic" evidence="14">
    <location>
        <begin position="32"/>
        <end position="49"/>
    </location>
</feature>
<feature type="topological domain" description="Periplasmic" evidence="14">
    <location>
        <begin position="91"/>
        <end position="145"/>
    </location>
</feature>
<dbReference type="PANTHER" id="PTHR36570">
    <property type="entry name" value="DISULFIDE BOND FORMATION PROTEIN B"/>
    <property type="match status" value="1"/>
</dbReference>
<keyword evidence="12 14" id="KW-0143">Chaperone</keyword>
<evidence type="ECO:0000256" key="2">
    <source>
        <dbReference type="ARBA" id="ARBA00008823"/>
    </source>
</evidence>
<reference evidence="17" key="1">
    <citation type="journal article" date="2019" name="Int. J. Syst. Evol. Microbiol.">
        <title>The Global Catalogue of Microorganisms (GCM) 10K type strain sequencing project: providing services to taxonomists for standard genome sequencing and annotation.</title>
        <authorList>
            <consortium name="The Broad Institute Genomics Platform"/>
            <consortium name="The Broad Institute Genome Sequencing Center for Infectious Disease"/>
            <person name="Wu L."/>
            <person name="Ma J."/>
        </authorList>
    </citation>
    <scope>NUCLEOTIDE SEQUENCE [LARGE SCALE GENOMIC DNA]</scope>
    <source>
        <strain evidence="17">CCUG 61707</strain>
    </source>
</reference>
<feature type="transmembrane region" description="Helical" evidence="15">
    <location>
        <begin position="72"/>
        <end position="90"/>
    </location>
</feature>
<dbReference type="SUPFAM" id="SSF158442">
    <property type="entry name" value="DsbB-like"/>
    <property type="match status" value="1"/>
</dbReference>
<comment type="caution">
    <text evidence="16">The sequence shown here is derived from an EMBL/GenBank/DDBJ whole genome shotgun (WGS) entry which is preliminary data.</text>
</comment>
<comment type="caution">
    <text evidence="14">Lacks conserved residue(s) required for the propagation of feature annotation.</text>
</comment>
<evidence type="ECO:0000256" key="15">
    <source>
        <dbReference type="SAM" id="Phobius"/>
    </source>
</evidence>
<keyword evidence="3 14" id="KW-0813">Transport</keyword>
<proteinExistence type="inferred from homology"/>
<evidence type="ECO:0000256" key="8">
    <source>
        <dbReference type="ARBA" id="ARBA00022989"/>
    </source>
</evidence>
<keyword evidence="13 14" id="KW-0676">Redox-active center</keyword>
<feature type="topological domain" description="Cytoplasmic" evidence="14">
    <location>
        <begin position="165"/>
        <end position="180"/>
    </location>
</feature>
<dbReference type="Proteomes" id="UP001596996">
    <property type="component" value="Unassembled WGS sequence"/>
</dbReference>
<evidence type="ECO:0000256" key="7">
    <source>
        <dbReference type="ARBA" id="ARBA00022982"/>
    </source>
</evidence>